<dbReference type="GO" id="GO:0008380">
    <property type="term" value="P:RNA splicing"/>
    <property type="evidence" value="ECO:0007669"/>
    <property type="project" value="UniProtKB-KW"/>
</dbReference>
<dbReference type="InterPro" id="IPR029338">
    <property type="entry name" value="TSSC4"/>
</dbReference>
<keyword evidence="5" id="KW-0507">mRNA processing</keyword>
<feature type="compositionally biased region" description="Basic and acidic residues" evidence="11">
    <location>
        <begin position="37"/>
        <end position="57"/>
    </location>
</feature>
<evidence type="ECO:0000256" key="5">
    <source>
        <dbReference type="ARBA" id="ARBA00022664"/>
    </source>
</evidence>
<dbReference type="PANTHER" id="PTHR13445:SF3">
    <property type="entry name" value="U5 SMALL NUCLEAR RIBONUCLEOPROTEIN TSSC4"/>
    <property type="match status" value="1"/>
</dbReference>
<dbReference type="GO" id="GO:0005737">
    <property type="term" value="C:cytoplasm"/>
    <property type="evidence" value="ECO:0007669"/>
    <property type="project" value="UniProtKB-SubCell"/>
</dbReference>
<gene>
    <name evidence="12" type="ORF">SNE40_006983</name>
</gene>
<comment type="subcellular location">
    <subcellularLocation>
        <location evidence="2">Cytoplasm</location>
    </subcellularLocation>
    <subcellularLocation>
        <location evidence="1">Nucleus</location>
    </subcellularLocation>
</comment>
<feature type="region of interest" description="Disordered" evidence="11">
    <location>
        <begin position="37"/>
        <end position="151"/>
    </location>
</feature>
<feature type="compositionally biased region" description="Basic and acidic residues" evidence="11">
    <location>
        <begin position="192"/>
        <end position="210"/>
    </location>
</feature>
<feature type="compositionally biased region" description="Basic and acidic residues" evidence="11">
    <location>
        <begin position="226"/>
        <end position="235"/>
    </location>
</feature>
<evidence type="ECO:0000256" key="4">
    <source>
        <dbReference type="ARBA" id="ARBA00022490"/>
    </source>
</evidence>
<keyword evidence="6" id="KW-0747">Spliceosome</keyword>
<dbReference type="GO" id="GO:0006397">
    <property type="term" value="P:mRNA processing"/>
    <property type="evidence" value="ECO:0007669"/>
    <property type="project" value="UniProtKB-KW"/>
</dbReference>
<dbReference type="PANTHER" id="PTHR13445">
    <property type="entry name" value="TUMOR SUPPRESSING SUBTRANSFERABLE CANDIDATE 4 TSSC4"/>
    <property type="match status" value="1"/>
</dbReference>
<keyword evidence="13" id="KW-1185">Reference proteome</keyword>
<feature type="compositionally biased region" description="Acidic residues" evidence="11">
    <location>
        <begin position="215"/>
        <end position="225"/>
    </location>
</feature>
<accession>A0AAN8JXT0</accession>
<keyword evidence="4" id="KW-0963">Cytoplasm</keyword>
<name>A0AAN8JXT0_PATCE</name>
<evidence type="ECO:0000256" key="7">
    <source>
        <dbReference type="ARBA" id="ARBA00023187"/>
    </source>
</evidence>
<dbReference type="AlphaFoldDB" id="A0AAN8JXT0"/>
<evidence type="ECO:0000256" key="1">
    <source>
        <dbReference type="ARBA" id="ARBA00004123"/>
    </source>
</evidence>
<keyword evidence="8" id="KW-0539">Nucleus</keyword>
<keyword evidence="7" id="KW-0508">mRNA splicing</keyword>
<proteinExistence type="inferred from homology"/>
<evidence type="ECO:0000256" key="8">
    <source>
        <dbReference type="ARBA" id="ARBA00023242"/>
    </source>
</evidence>
<evidence type="ECO:0000256" key="2">
    <source>
        <dbReference type="ARBA" id="ARBA00004496"/>
    </source>
</evidence>
<sequence>MSKTDAVPVFELGSAGTDFKSKSKDIFGVLQTLEDKHSAVESARRKSGSEKEDETFWKNDPIVEPDVVTKDKASHEHTNKLKGSYSNRSLDKGDASNFRKPYFRPPSNRRFNKQTIPDHKKHPEKYTCYSLGDVSSSDMSNTSNSRAAFDFLEERRKYREQQERGSDEEEVKVDVSDTACSKGVFTFKKRNKTDEESEKKGDLSKSKDKTLVSLAEEETEEDEEKQNEKTEEKACFKPRKSKQRNIRVREDEEDEDE</sequence>
<evidence type="ECO:0000313" key="13">
    <source>
        <dbReference type="Proteomes" id="UP001347796"/>
    </source>
</evidence>
<dbReference type="GO" id="GO:0005681">
    <property type="term" value="C:spliceosomal complex"/>
    <property type="evidence" value="ECO:0007669"/>
    <property type="project" value="UniProtKB-KW"/>
</dbReference>
<evidence type="ECO:0000256" key="3">
    <source>
        <dbReference type="ARBA" id="ARBA00010362"/>
    </source>
</evidence>
<feature type="region of interest" description="Disordered" evidence="11">
    <location>
        <begin position="186"/>
        <end position="257"/>
    </location>
</feature>
<feature type="compositionally biased region" description="Low complexity" evidence="11">
    <location>
        <begin position="135"/>
        <end position="145"/>
    </location>
</feature>
<evidence type="ECO:0000256" key="10">
    <source>
        <dbReference type="ARBA" id="ARBA00045970"/>
    </source>
</evidence>
<evidence type="ECO:0000256" key="6">
    <source>
        <dbReference type="ARBA" id="ARBA00022728"/>
    </source>
</evidence>
<feature type="compositionally biased region" description="Basic residues" evidence="11">
    <location>
        <begin position="236"/>
        <end position="246"/>
    </location>
</feature>
<evidence type="ECO:0000256" key="9">
    <source>
        <dbReference type="ARBA" id="ARBA00035304"/>
    </source>
</evidence>
<comment type="similarity">
    <text evidence="3">Belongs to the TSSC4 family.</text>
</comment>
<feature type="compositionally biased region" description="Basic and acidic residues" evidence="11">
    <location>
        <begin position="67"/>
        <end position="79"/>
    </location>
</feature>
<comment type="function">
    <text evidence="10">Protein associated with the U5 snRNP, during its maturation and its post-splicing recycling and which is required for spliceosomal tri-snRNP complex assembly in the nucleus. Has a molecular sequestering activity and transiently hinders SNRNP200 binding sites for constitutive splicing factors that intervene later during the assembly of the spliceosome and splicing. Together with its molecular sequestering activity, may also function as a molecular adapter and placeholder, coordinating the assembly of the U5 snRNP and its association with the U4/U6 di-snRNP.</text>
</comment>
<dbReference type="Pfam" id="PF15264">
    <property type="entry name" value="TSSC4"/>
    <property type="match status" value="1"/>
</dbReference>
<protein>
    <recommendedName>
        <fullName evidence="9">U5 small nuclear ribonucleoprotein TSSC4</fullName>
    </recommendedName>
</protein>
<dbReference type="EMBL" id="JAZGQO010000006">
    <property type="protein sequence ID" value="KAK6184522.1"/>
    <property type="molecule type" value="Genomic_DNA"/>
</dbReference>
<evidence type="ECO:0000313" key="12">
    <source>
        <dbReference type="EMBL" id="KAK6184522.1"/>
    </source>
</evidence>
<evidence type="ECO:0000256" key="11">
    <source>
        <dbReference type="SAM" id="MobiDB-lite"/>
    </source>
</evidence>
<dbReference type="Proteomes" id="UP001347796">
    <property type="component" value="Unassembled WGS sequence"/>
</dbReference>
<reference evidence="12 13" key="1">
    <citation type="submission" date="2024-01" db="EMBL/GenBank/DDBJ databases">
        <title>The genome of the rayed Mediterranean limpet Patella caerulea (Linnaeus, 1758).</title>
        <authorList>
            <person name="Anh-Thu Weber A."/>
            <person name="Halstead-Nussloch G."/>
        </authorList>
    </citation>
    <scope>NUCLEOTIDE SEQUENCE [LARGE SCALE GENOMIC DNA]</scope>
    <source>
        <strain evidence="12">AATW-2023a</strain>
        <tissue evidence="12">Whole specimen</tissue>
    </source>
</reference>
<organism evidence="12 13">
    <name type="scientific">Patella caerulea</name>
    <name type="common">Rayed Mediterranean limpet</name>
    <dbReference type="NCBI Taxonomy" id="87958"/>
    <lineage>
        <taxon>Eukaryota</taxon>
        <taxon>Metazoa</taxon>
        <taxon>Spiralia</taxon>
        <taxon>Lophotrochozoa</taxon>
        <taxon>Mollusca</taxon>
        <taxon>Gastropoda</taxon>
        <taxon>Patellogastropoda</taxon>
        <taxon>Patelloidea</taxon>
        <taxon>Patellidae</taxon>
        <taxon>Patella</taxon>
    </lineage>
</organism>
<comment type="caution">
    <text evidence="12">The sequence shown here is derived from an EMBL/GenBank/DDBJ whole genome shotgun (WGS) entry which is preliminary data.</text>
</comment>